<comment type="cofactor">
    <cofactor evidence="6">
        <name>Mg(2+)</name>
        <dbReference type="ChEBI" id="CHEBI:18420"/>
    </cofactor>
    <text evidence="6">Binds 1 Mg(2+) ion per monomer.</text>
</comment>
<proteinExistence type="inferred from homology"/>
<comment type="caution">
    <text evidence="8">The sequence shown here is derived from an EMBL/GenBank/DDBJ whole genome shotgun (WGS) entry which is preliminary data.</text>
</comment>
<evidence type="ECO:0000256" key="5">
    <source>
        <dbReference type="ARBA" id="ARBA00048200"/>
    </source>
</evidence>
<sequence>MTEPRRRIVVTGRQGQVVSALRDRAAVNADLDIIPLGRPGLDLSDVHSIAPSLTAARPDVIVSAAAYTSIEQAEADEGLAILVNQTSAGILGQVAATLGVPIIHLSTACVFDGATAGAYAEADPVGPLGVYGRSKLGGERAIADSTADHVILRTAWVFSPFGSNFLKTMLRIAEDRDCVNVIADEFGTPTSAFDIADAILAVARNLMASDDPGLRGTFHLSGSGRTSWAGFAEEIFRASRARGGPFAAVNPIPSHTYSSAVERPANAELDCRKLKAEHGIAMPGWRPATERVIERLFDTMKEATPMKERHS</sequence>
<evidence type="ECO:0000259" key="7">
    <source>
        <dbReference type="Pfam" id="PF04321"/>
    </source>
</evidence>
<dbReference type="AlphaFoldDB" id="A0A9X1NR54"/>
<dbReference type="Gene3D" id="3.40.50.720">
    <property type="entry name" value="NAD(P)-binding Rossmann-like Domain"/>
    <property type="match status" value="1"/>
</dbReference>
<protein>
    <recommendedName>
        <fullName evidence="4 6">dTDP-4-dehydrorhamnose reductase</fullName>
        <ecNumber evidence="3 6">1.1.1.133</ecNumber>
    </recommendedName>
</protein>
<dbReference type="CDD" id="cd05254">
    <property type="entry name" value="dTDP_HR_like_SDR_e"/>
    <property type="match status" value="1"/>
</dbReference>
<comment type="similarity">
    <text evidence="2 6">Belongs to the dTDP-4-dehydrorhamnose reductase family.</text>
</comment>
<dbReference type="InterPro" id="IPR029903">
    <property type="entry name" value="RmlD-like-bd"/>
</dbReference>
<dbReference type="EMBL" id="JAJOZR010000001">
    <property type="protein sequence ID" value="MCD7107901.1"/>
    <property type="molecule type" value="Genomic_DNA"/>
</dbReference>
<keyword evidence="9" id="KW-1185">Reference proteome</keyword>
<evidence type="ECO:0000313" key="9">
    <source>
        <dbReference type="Proteomes" id="UP001139089"/>
    </source>
</evidence>
<dbReference type="SUPFAM" id="SSF51735">
    <property type="entry name" value="NAD(P)-binding Rossmann-fold domains"/>
    <property type="match status" value="1"/>
</dbReference>
<comment type="pathway">
    <text evidence="1 6">Carbohydrate biosynthesis; dTDP-L-rhamnose biosynthesis.</text>
</comment>
<keyword evidence="6" id="KW-0521">NADP</keyword>
<dbReference type="InterPro" id="IPR005913">
    <property type="entry name" value="dTDP_dehydrorham_reduct"/>
</dbReference>
<dbReference type="GO" id="GO:0008831">
    <property type="term" value="F:dTDP-4-dehydrorhamnose reductase activity"/>
    <property type="evidence" value="ECO:0007669"/>
    <property type="project" value="UniProtKB-EC"/>
</dbReference>
<keyword evidence="6 8" id="KW-0560">Oxidoreductase</keyword>
<reference evidence="8" key="1">
    <citation type="submission" date="2021-12" db="EMBL/GenBank/DDBJ databases">
        <authorList>
            <person name="Li Y."/>
        </authorList>
    </citation>
    <scope>NUCLEOTIDE SEQUENCE</scope>
    <source>
        <strain evidence="8">DKSPLA3</strain>
    </source>
</reference>
<dbReference type="PANTHER" id="PTHR10491:SF4">
    <property type="entry name" value="METHIONINE ADENOSYLTRANSFERASE 2 SUBUNIT BETA"/>
    <property type="match status" value="1"/>
</dbReference>
<evidence type="ECO:0000313" key="8">
    <source>
        <dbReference type="EMBL" id="MCD7107901.1"/>
    </source>
</evidence>
<dbReference type="PANTHER" id="PTHR10491">
    <property type="entry name" value="DTDP-4-DEHYDRORHAMNOSE REDUCTASE"/>
    <property type="match status" value="1"/>
</dbReference>
<evidence type="ECO:0000256" key="3">
    <source>
        <dbReference type="ARBA" id="ARBA00012929"/>
    </source>
</evidence>
<evidence type="ECO:0000256" key="4">
    <source>
        <dbReference type="ARBA" id="ARBA00017099"/>
    </source>
</evidence>
<comment type="catalytic activity">
    <reaction evidence="5 6">
        <text>dTDP-beta-L-rhamnose + NADP(+) = dTDP-4-dehydro-beta-L-rhamnose + NADPH + H(+)</text>
        <dbReference type="Rhea" id="RHEA:21796"/>
        <dbReference type="ChEBI" id="CHEBI:15378"/>
        <dbReference type="ChEBI" id="CHEBI:57510"/>
        <dbReference type="ChEBI" id="CHEBI:57783"/>
        <dbReference type="ChEBI" id="CHEBI:58349"/>
        <dbReference type="ChEBI" id="CHEBI:62830"/>
        <dbReference type="EC" id="1.1.1.133"/>
    </reaction>
</comment>
<organism evidence="8 9">
    <name type="scientific">Rhizobium quercicola</name>
    <dbReference type="NCBI Taxonomy" id="2901226"/>
    <lineage>
        <taxon>Bacteria</taxon>
        <taxon>Pseudomonadati</taxon>
        <taxon>Pseudomonadota</taxon>
        <taxon>Alphaproteobacteria</taxon>
        <taxon>Hyphomicrobiales</taxon>
        <taxon>Rhizobiaceae</taxon>
        <taxon>Rhizobium/Agrobacterium group</taxon>
        <taxon>Rhizobium</taxon>
    </lineage>
</organism>
<dbReference type="Pfam" id="PF04321">
    <property type="entry name" value="RmlD_sub_bind"/>
    <property type="match status" value="1"/>
</dbReference>
<feature type="domain" description="RmlD-like substrate binding" evidence="7">
    <location>
        <begin position="7"/>
        <end position="296"/>
    </location>
</feature>
<dbReference type="Proteomes" id="UP001139089">
    <property type="component" value="Unassembled WGS sequence"/>
</dbReference>
<evidence type="ECO:0000256" key="2">
    <source>
        <dbReference type="ARBA" id="ARBA00010944"/>
    </source>
</evidence>
<dbReference type="EC" id="1.1.1.133" evidence="3 6"/>
<evidence type="ECO:0000256" key="6">
    <source>
        <dbReference type="RuleBase" id="RU364082"/>
    </source>
</evidence>
<comment type="function">
    <text evidence="6">Catalyzes the reduction of dTDP-6-deoxy-L-lyxo-4-hexulose to yield dTDP-L-rhamnose.</text>
</comment>
<dbReference type="RefSeq" id="WP_231811616.1">
    <property type="nucleotide sequence ID" value="NZ_JAJOZR010000001.1"/>
</dbReference>
<evidence type="ECO:0000256" key="1">
    <source>
        <dbReference type="ARBA" id="ARBA00004781"/>
    </source>
</evidence>
<dbReference type="NCBIfam" id="TIGR01214">
    <property type="entry name" value="rmlD"/>
    <property type="match status" value="1"/>
</dbReference>
<gene>
    <name evidence="8" type="primary">rfbD</name>
    <name evidence="8" type="ORF">LRX75_02485</name>
</gene>
<name>A0A9X1NR54_9HYPH</name>
<dbReference type="InterPro" id="IPR036291">
    <property type="entry name" value="NAD(P)-bd_dom_sf"/>
</dbReference>
<dbReference type="Gene3D" id="3.90.25.10">
    <property type="entry name" value="UDP-galactose 4-epimerase, domain 1"/>
    <property type="match status" value="1"/>
</dbReference>
<accession>A0A9X1NR54</accession>